<dbReference type="EMBL" id="CP046123">
    <property type="protein sequence ID" value="QGN28029.1"/>
    <property type="molecule type" value="Genomic_DNA"/>
</dbReference>
<organism evidence="1 2">
    <name type="scientific">Enterococcus casseliflavus</name>
    <name type="common">Enterococcus flavescens</name>
    <dbReference type="NCBI Taxonomy" id="37734"/>
    <lineage>
        <taxon>Bacteria</taxon>
        <taxon>Bacillati</taxon>
        <taxon>Bacillota</taxon>
        <taxon>Bacilli</taxon>
        <taxon>Lactobacillales</taxon>
        <taxon>Enterococcaceae</taxon>
        <taxon>Enterococcus</taxon>
    </lineage>
</organism>
<sequence>MRRTSARIGDVQKGRGIMRKATITKKYLINCLKKYLVEYLYRPITVRDIAKYARTSTQPIYLNFSNMQNYKQAMVDDVFRDIHETKKESEETLDSLYSFWQDYYVFASRNRNLFFALFLNDIGCGPYIKERSFAYFQEAIAESAVFQCAHKSDLRKYHEKALIFFSGLVLLFIREGNTQDNANFLKETQNYWQRVLHEPVDFYQGDLPKTLLESGLAVSDQ</sequence>
<dbReference type="Gene3D" id="1.10.357.10">
    <property type="entry name" value="Tetracycline Repressor, domain 2"/>
    <property type="match status" value="1"/>
</dbReference>
<proteinExistence type="predicted"/>
<dbReference type="InterPro" id="IPR009057">
    <property type="entry name" value="Homeodomain-like_sf"/>
</dbReference>
<dbReference type="Proteomes" id="UP000422837">
    <property type="component" value="Chromosome"/>
</dbReference>
<dbReference type="SUPFAM" id="SSF46689">
    <property type="entry name" value="Homeodomain-like"/>
    <property type="match status" value="1"/>
</dbReference>
<gene>
    <name evidence="1" type="ORF">GFU50_00245</name>
</gene>
<dbReference type="AlphaFoldDB" id="A0ABD6YVX5"/>
<evidence type="ECO:0000313" key="1">
    <source>
        <dbReference type="EMBL" id="QGN28029.1"/>
    </source>
</evidence>
<name>A0ABD6YVX5_ENTCA</name>
<protein>
    <submittedName>
        <fullName evidence="1">TetR/AcrR family transcriptional regulator</fullName>
    </submittedName>
</protein>
<reference evidence="1 2" key="1">
    <citation type="submission" date="2019-11" db="EMBL/GenBank/DDBJ databases">
        <title>Detection and genome characteristic of a blood enterococcus casselifavus isolate from Zhengzhou,china.</title>
        <authorList>
            <person name="Wen P."/>
        </authorList>
    </citation>
    <scope>NUCLEOTIDE SEQUENCE [LARGE SCALE GENOMIC DNA]</scope>
    <source>
        <strain evidence="1 2">EC291</strain>
    </source>
</reference>
<accession>A0ABD6YVX5</accession>
<evidence type="ECO:0000313" key="2">
    <source>
        <dbReference type="Proteomes" id="UP000422837"/>
    </source>
</evidence>